<dbReference type="InParanoid" id="M1DML0"/>
<reference evidence="3" key="1">
    <citation type="journal article" date="2011" name="Nature">
        <title>Genome sequence and analysis of the tuber crop potato.</title>
        <authorList>
            <consortium name="The Potato Genome Sequencing Consortium"/>
        </authorList>
    </citation>
    <scope>NUCLEOTIDE SEQUENCE [LARGE SCALE GENOMIC DNA]</scope>
    <source>
        <strain evidence="3">cv. DM1-3 516 R44</strain>
    </source>
</reference>
<dbReference type="AlphaFoldDB" id="M1DML0"/>
<feature type="domain" description="G-patch" evidence="1">
    <location>
        <begin position="234"/>
        <end position="272"/>
    </location>
</feature>
<dbReference type="PANTHER" id="PTHR33240:SF15">
    <property type="entry name" value="GAG-PRO-LIKE PROTEIN"/>
    <property type="match status" value="1"/>
</dbReference>
<dbReference type="Pfam" id="PF01585">
    <property type="entry name" value="G-patch"/>
    <property type="match status" value="1"/>
</dbReference>
<dbReference type="Proteomes" id="UP000011115">
    <property type="component" value="Unassembled WGS sequence"/>
</dbReference>
<sequence>MSSEYHRKTLLKVLDEAYVPTGTSGENLATMVSHVIGSHQISFREEELPLEGVMHNRALYITVKCRDKFVARVLIDNGSGLNICPLSTLTQLNYDVGKIRQSRMNVRAFDGSQRETMGEIDMCIQMGPAEFVTEFQVMGISTSYNLLLGRPWIHAVGAVPSTLHQLLKFIWEDHEIVIHGEGSNHSYPGFPIPVIEESSQGTDFHMVEIMNAAFEDTTLQVPMPQVYKMLAATMLRSGFEPGRGLGKNLDGISEPLPTPLQNFRFGIGYTPTEEELFEAETRKKHGFDIPKPIPVLYQSFVAKTSEPEIDSLVEGMGRLFDEKDCAVISAECTTTPTIRDAEPGEMLQNWMATPLMIHRMAW</sequence>
<dbReference type="OMA" id="WEDHEIV"/>
<dbReference type="Gramene" id="PGSC0003DMT400091433">
    <property type="protein sequence ID" value="PGSC0003DMT400091433"/>
    <property type="gene ID" value="PGSC0003DMG400041004"/>
</dbReference>
<evidence type="ECO:0000313" key="2">
    <source>
        <dbReference type="EnsemblPlants" id="PGSC0003DMT400091433"/>
    </source>
</evidence>
<evidence type="ECO:0000259" key="1">
    <source>
        <dbReference type="PROSITE" id="PS50174"/>
    </source>
</evidence>
<dbReference type="InterPro" id="IPR021109">
    <property type="entry name" value="Peptidase_aspartic_dom_sf"/>
</dbReference>
<accession>M1DML0</accession>
<protein>
    <submittedName>
        <fullName evidence="2">Gag/pol polyprotein</fullName>
    </submittedName>
</protein>
<dbReference type="PaxDb" id="4113-PGSC0003DMT400091433"/>
<dbReference type="GO" id="GO:0003676">
    <property type="term" value="F:nucleic acid binding"/>
    <property type="evidence" value="ECO:0007669"/>
    <property type="project" value="InterPro"/>
</dbReference>
<proteinExistence type="predicted"/>
<organism evidence="2 3">
    <name type="scientific">Solanum tuberosum</name>
    <name type="common">Potato</name>
    <dbReference type="NCBI Taxonomy" id="4113"/>
    <lineage>
        <taxon>Eukaryota</taxon>
        <taxon>Viridiplantae</taxon>
        <taxon>Streptophyta</taxon>
        <taxon>Embryophyta</taxon>
        <taxon>Tracheophyta</taxon>
        <taxon>Spermatophyta</taxon>
        <taxon>Magnoliopsida</taxon>
        <taxon>eudicotyledons</taxon>
        <taxon>Gunneridae</taxon>
        <taxon>Pentapetalae</taxon>
        <taxon>asterids</taxon>
        <taxon>lamiids</taxon>
        <taxon>Solanales</taxon>
        <taxon>Solanaceae</taxon>
        <taxon>Solanoideae</taxon>
        <taxon>Solaneae</taxon>
        <taxon>Solanum</taxon>
    </lineage>
</organism>
<reference evidence="2" key="2">
    <citation type="submission" date="2015-06" db="UniProtKB">
        <authorList>
            <consortium name="EnsemblPlants"/>
        </authorList>
    </citation>
    <scope>IDENTIFICATION</scope>
    <source>
        <strain evidence="2">DM1-3 516 R44</strain>
    </source>
</reference>
<evidence type="ECO:0000313" key="3">
    <source>
        <dbReference type="Proteomes" id="UP000011115"/>
    </source>
</evidence>
<dbReference type="eggNOG" id="KOG0017">
    <property type="taxonomic scope" value="Eukaryota"/>
</dbReference>
<dbReference type="SMART" id="SM00443">
    <property type="entry name" value="G_patch"/>
    <property type="match status" value="1"/>
</dbReference>
<dbReference type="PANTHER" id="PTHR33240">
    <property type="entry name" value="OS08G0508500 PROTEIN"/>
    <property type="match status" value="1"/>
</dbReference>
<dbReference type="EnsemblPlants" id="PGSC0003DMT400091433">
    <property type="protein sequence ID" value="PGSC0003DMT400091433"/>
    <property type="gene ID" value="PGSC0003DMG400041004"/>
</dbReference>
<keyword evidence="3" id="KW-1185">Reference proteome</keyword>
<dbReference type="PROSITE" id="PS50174">
    <property type="entry name" value="G_PATCH"/>
    <property type="match status" value="1"/>
</dbReference>
<name>M1DML0_SOLTU</name>
<dbReference type="InterPro" id="IPR000467">
    <property type="entry name" value="G_patch_dom"/>
</dbReference>
<dbReference type="Gene3D" id="2.40.70.10">
    <property type="entry name" value="Acid Proteases"/>
    <property type="match status" value="1"/>
</dbReference>
<dbReference type="HOGENOM" id="CLU_065469_0_0_1"/>
<dbReference type="CDD" id="cd00303">
    <property type="entry name" value="retropepsin_like"/>
    <property type="match status" value="1"/>
</dbReference>